<dbReference type="InterPro" id="IPR023210">
    <property type="entry name" value="NADP_OxRdtase_dom"/>
</dbReference>
<evidence type="ECO:0000256" key="1">
    <source>
        <dbReference type="ARBA" id="ARBA00007905"/>
    </source>
</evidence>
<evidence type="ECO:0000256" key="4">
    <source>
        <dbReference type="SAM" id="MobiDB-lite"/>
    </source>
</evidence>
<dbReference type="SUPFAM" id="SSF51430">
    <property type="entry name" value="NAD(P)-linked oxidoreductase"/>
    <property type="match status" value="1"/>
</dbReference>
<dbReference type="PROSITE" id="PS00063">
    <property type="entry name" value="ALDOKETO_REDUCTASE_3"/>
    <property type="match status" value="1"/>
</dbReference>
<accession>A0A7R9G4C2</accession>
<dbReference type="PANTHER" id="PTHR11732">
    <property type="entry name" value="ALDO/KETO REDUCTASE"/>
    <property type="match status" value="1"/>
</dbReference>
<keyword evidence="2" id="KW-0521">NADP</keyword>
<gene>
    <name evidence="6" type="ORF">TSIB3V08_LOCUS10630</name>
</gene>
<organism evidence="6">
    <name type="scientific">Timema shepardi</name>
    <name type="common">Walking stick</name>
    <dbReference type="NCBI Taxonomy" id="629360"/>
    <lineage>
        <taxon>Eukaryota</taxon>
        <taxon>Metazoa</taxon>
        <taxon>Ecdysozoa</taxon>
        <taxon>Arthropoda</taxon>
        <taxon>Hexapoda</taxon>
        <taxon>Insecta</taxon>
        <taxon>Pterygota</taxon>
        <taxon>Neoptera</taxon>
        <taxon>Polyneoptera</taxon>
        <taxon>Phasmatodea</taxon>
        <taxon>Timematodea</taxon>
        <taxon>Timematoidea</taxon>
        <taxon>Timematidae</taxon>
        <taxon>Timema</taxon>
    </lineage>
</organism>
<dbReference type="PRINTS" id="PR00069">
    <property type="entry name" value="ALDKETRDTASE"/>
</dbReference>
<protein>
    <recommendedName>
        <fullName evidence="5">NADP-dependent oxidoreductase domain-containing protein</fullName>
    </recommendedName>
</protein>
<dbReference type="PROSITE" id="PS00062">
    <property type="entry name" value="ALDOKETO_REDUCTASE_2"/>
    <property type="match status" value="1"/>
</dbReference>
<dbReference type="EMBL" id="OC007300">
    <property type="protein sequence ID" value="CAD7266614.1"/>
    <property type="molecule type" value="Genomic_DNA"/>
</dbReference>
<dbReference type="AlphaFoldDB" id="A0A7R9G4C2"/>
<feature type="region of interest" description="Disordered" evidence="4">
    <location>
        <begin position="538"/>
        <end position="558"/>
    </location>
</feature>
<feature type="domain" description="NADP-dependent oxidoreductase" evidence="5">
    <location>
        <begin position="24"/>
        <end position="286"/>
    </location>
</feature>
<name>A0A7R9G4C2_TIMSH</name>
<sequence>MFYRIWMQASFHILTLFQSEPGVVKQAVEDAIDAGYRHIDGAHVYGNEKEVGAGIRNKIAEGIVKREDLFITSKLWNTKHKQDAVVPACKNTLADLGLDYLDLYLIHWPFAFSDNDGLFPTKDGKADVIDVDVTETWKGMEECVKLGLAKSIGISNFNSEQIKKVVTSATIKPVTNQVECHPYLNQKQLRELCKEHNIIITAYSPLGNPGSKFNAPGTPNILQDAKLKELAKKHGKSVAQIILRYLIDIGTVPIPKSVTKTRIEENINVFDFKLSPEELAYVDSIDRKLRTCAFDTTPGHNYVYWRATVEPRASGFINCEGPPRGQVRPLVKHSLHTSFRHELLTSWMLDGKIYQRLAVRQARYFLAEKDSYDSSQQVGKVSDHVIKVNFFEESLLSLQCGFGGNSWRCWSGVLAFGGLVVAVGIVEDGSTCWRVRGQSPGNTESWWVWIKSRQCESRWEAKELSRQRESQWEAKELSRQHESRWEAEEQSRKRELRWEVVPKGGSSLKNSSRNHRVIYPPLLPGLVQWGKQGLPIGAGKRERQCPSREPIASAGAVY</sequence>
<dbReference type="InterPro" id="IPR018170">
    <property type="entry name" value="Aldo/ket_reductase_CS"/>
</dbReference>
<dbReference type="InterPro" id="IPR020471">
    <property type="entry name" value="AKR"/>
</dbReference>
<dbReference type="PROSITE" id="PS00798">
    <property type="entry name" value="ALDOKETO_REDUCTASE_1"/>
    <property type="match status" value="1"/>
</dbReference>
<proteinExistence type="inferred from homology"/>
<comment type="similarity">
    <text evidence="1">Belongs to the aldo/keto reductase family.</text>
</comment>
<dbReference type="Gene3D" id="3.20.20.100">
    <property type="entry name" value="NADP-dependent oxidoreductase domain"/>
    <property type="match status" value="1"/>
</dbReference>
<dbReference type="FunFam" id="3.20.20.100:FF:000006">
    <property type="entry name" value="Aldo-keto reductase family 1 member A1"/>
    <property type="match status" value="1"/>
</dbReference>
<evidence type="ECO:0000313" key="6">
    <source>
        <dbReference type="EMBL" id="CAD7266614.1"/>
    </source>
</evidence>
<evidence type="ECO:0000256" key="3">
    <source>
        <dbReference type="ARBA" id="ARBA00023002"/>
    </source>
</evidence>
<dbReference type="Pfam" id="PF00248">
    <property type="entry name" value="Aldo_ket_red"/>
    <property type="match status" value="1"/>
</dbReference>
<dbReference type="GO" id="GO:0016491">
    <property type="term" value="F:oxidoreductase activity"/>
    <property type="evidence" value="ECO:0007669"/>
    <property type="project" value="UniProtKB-KW"/>
</dbReference>
<evidence type="ECO:0000256" key="2">
    <source>
        <dbReference type="ARBA" id="ARBA00022857"/>
    </source>
</evidence>
<reference evidence="6" key="1">
    <citation type="submission" date="2020-11" db="EMBL/GenBank/DDBJ databases">
        <authorList>
            <person name="Tran Van P."/>
        </authorList>
    </citation>
    <scope>NUCLEOTIDE SEQUENCE</scope>
</reference>
<keyword evidence="3" id="KW-0560">Oxidoreductase</keyword>
<dbReference type="InterPro" id="IPR036812">
    <property type="entry name" value="NAD(P)_OxRdtase_dom_sf"/>
</dbReference>
<evidence type="ECO:0000259" key="5">
    <source>
        <dbReference type="Pfam" id="PF00248"/>
    </source>
</evidence>